<sequence>MAENHRTTDSEKLLLKQHAEKHFTAGEIVRDIIIGVSDGLTVPFALAAGLSGANASSSIILTAGIAEVAAGAISMGLGGYLAAKSEADHYVRELRREQEEIVTVPDTEAAEVAEILAEYGIEEHEYRPVVNALKKNPQAWLDFMMKFELGLEKPDPRRAVHSALTIAIAYIVGGIVPLIPYMFIPIARKAVIASVILTLIALLIFGYAKGYFTGNKPIKSALQTALIGAVASAAAFGMAKAVQGG</sequence>
<dbReference type="EMBL" id="CM045769">
    <property type="protein sequence ID" value="KAI7995549.1"/>
    <property type="molecule type" value="Genomic_DNA"/>
</dbReference>
<dbReference type="Proteomes" id="UP001060215">
    <property type="component" value="Chromosome 12"/>
</dbReference>
<proteinExistence type="predicted"/>
<gene>
    <name evidence="1" type="ORF">LOK49_LG11G00505</name>
</gene>
<name>A0ACC0G418_9ERIC</name>
<reference evidence="1 2" key="1">
    <citation type="journal article" date="2022" name="Plant J.">
        <title>Chromosome-level genome of Camellia lanceoleosa provides a valuable resource for understanding genome evolution and self-incompatibility.</title>
        <authorList>
            <person name="Gong W."/>
            <person name="Xiao S."/>
            <person name="Wang L."/>
            <person name="Liao Z."/>
            <person name="Chang Y."/>
            <person name="Mo W."/>
            <person name="Hu G."/>
            <person name="Li W."/>
            <person name="Zhao G."/>
            <person name="Zhu H."/>
            <person name="Hu X."/>
            <person name="Ji K."/>
            <person name="Xiang X."/>
            <person name="Song Q."/>
            <person name="Yuan D."/>
            <person name="Jin S."/>
            <person name="Zhang L."/>
        </authorList>
    </citation>
    <scope>NUCLEOTIDE SEQUENCE [LARGE SCALE GENOMIC DNA]</scope>
    <source>
        <strain evidence="1">SQ_2022a</strain>
    </source>
</reference>
<protein>
    <submittedName>
        <fullName evidence="1">Vacuolar iron transporter 1</fullName>
    </submittedName>
</protein>
<evidence type="ECO:0000313" key="1">
    <source>
        <dbReference type="EMBL" id="KAI7995549.1"/>
    </source>
</evidence>
<organism evidence="1 2">
    <name type="scientific">Camellia lanceoleosa</name>
    <dbReference type="NCBI Taxonomy" id="1840588"/>
    <lineage>
        <taxon>Eukaryota</taxon>
        <taxon>Viridiplantae</taxon>
        <taxon>Streptophyta</taxon>
        <taxon>Embryophyta</taxon>
        <taxon>Tracheophyta</taxon>
        <taxon>Spermatophyta</taxon>
        <taxon>Magnoliopsida</taxon>
        <taxon>eudicotyledons</taxon>
        <taxon>Gunneridae</taxon>
        <taxon>Pentapetalae</taxon>
        <taxon>asterids</taxon>
        <taxon>Ericales</taxon>
        <taxon>Theaceae</taxon>
        <taxon>Camellia</taxon>
    </lineage>
</organism>
<comment type="caution">
    <text evidence="1">The sequence shown here is derived from an EMBL/GenBank/DDBJ whole genome shotgun (WGS) entry which is preliminary data.</text>
</comment>
<keyword evidence="2" id="KW-1185">Reference proteome</keyword>
<accession>A0ACC0G418</accession>
<evidence type="ECO:0000313" key="2">
    <source>
        <dbReference type="Proteomes" id="UP001060215"/>
    </source>
</evidence>